<dbReference type="Pfam" id="PF00801">
    <property type="entry name" value="PKD"/>
    <property type="match status" value="1"/>
</dbReference>
<gene>
    <name evidence="3" type="ORF">CDV36_005295</name>
</gene>
<dbReference type="Proteomes" id="UP000277212">
    <property type="component" value="Unassembled WGS sequence"/>
</dbReference>
<dbReference type="InterPro" id="IPR000601">
    <property type="entry name" value="PKD_dom"/>
</dbReference>
<dbReference type="STRING" id="2010991.A0A3M2SCS5"/>
<name>A0A3M2SCS5_9HYPO</name>
<feature type="domain" description="PKD" evidence="2">
    <location>
        <begin position="583"/>
        <end position="660"/>
    </location>
</feature>
<dbReference type="SUPFAM" id="SSF49299">
    <property type="entry name" value="PKD domain"/>
    <property type="match status" value="1"/>
</dbReference>
<organism evidence="3 4">
    <name type="scientific">Fusarium kuroshium</name>
    <dbReference type="NCBI Taxonomy" id="2010991"/>
    <lineage>
        <taxon>Eukaryota</taxon>
        <taxon>Fungi</taxon>
        <taxon>Dikarya</taxon>
        <taxon>Ascomycota</taxon>
        <taxon>Pezizomycotina</taxon>
        <taxon>Sordariomycetes</taxon>
        <taxon>Hypocreomycetidae</taxon>
        <taxon>Hypocreales</taxon>
        <taxon>Nectriaceae</taxon>
        <taxon>Fusarium</taxon>
        <taxon>Fusarium solani species complex</taxon>
    </lineage>
</organism>
<dbReference type="Gene3D" id="2.60.40.10">
    <property type="entry name" value="Immunoglobulins"/>
    <property type="match status" value="1"/>
</dbReference>
<feature type="chain" id="PRO_5018043570" description="PKD domain-containing protein" evidence="1">
    <location>
        <begin position="26"/>
        <end position="678"/>
    </location>
</feature>
<proteinExistence type="predicted"/>
<dbReference type="CDD" id="cd00146">
    <property type="entry name" value="PKD"/>
    <property type="match status" value="1"/>
</dbReference>
<evidence type="ECO:0000313" key="3">
    <source>
        <dbReference type="EMBL" id="RMJ15022.1"/>
    </source>
</evidence>
<keyword evidence="1" id="KW-0732">Signal</keyword>
<reference evidence="3 4" key="1">
    <citation type="submission" date="2017-06" db="EMBL/GenBank/DDBJ databases">
        <title>Comparative genomic analysis of Ambrosia Fusariam Clade fungi.</title>
        <authorList>
            <person name="Stajich J.E."/>
            <person name="Carrillo J."/>
            <person name="Kijimoto T."/>
            <person name="Eskalen A."/>
            <person name="O'Donnell K."/>
            <person name="Kasson M."/>
        </authorList>
    </citation>
    <scope>NUCLEOTIDE SEQUENCE [LARGE SCALE GENOMIC DNA]</scope>
    <source>
        <strain evidence="3">UCR3666</strain>
    </source>
</reference>
<comment type="caution">
    <text evidence="3">The sequence shown here is derived from an EMBL/GenBank/DDBJ whole genome shotgun (WGS) entry which is preliminary data.</text>
</comment>
<dbReference type="InterPro" id="IPR035986">
    <property type="entry name" value="PKD_dom_sf"/>
</dbReference>
<keyword evidence="4" id="KW-1185">Reference proteome</keyword>
<dbReference type="OrthoDB" id="2580675at2759"/>
<dbReference type="InterPro" id="IPR013783">
    <property type="entry name" value="Ig-like_fold"/>
</dbReference>
<evidence type="ECO:0000313" key="4">
    <source>
        <dbReference type="Proteomes" id="UP000277212"/>
    </source>
</evidence>
<dbReference type="AlphaFoldDB" id="A0A3M2SCS5"/>
<feature type="signal peptide" evidence="1">
    <location>
        <begin position="1"/>
        <end position="25"/>
    </location>
</feature>
<protein>
    <recommendedName>
        <fullName evidence="2">PKD domain-containing protein</fullName>
    </recommendedName>
</protein>
<evidence type="ECO:0000256" key="1">
    <source>
        <dbReference type="SAM" id="SignalP"/>
    </source>
</evidence>
<evidence type="ECO:0000259" key="2">
    <source>
        <dbReference type="Pfam" id="PF00801"/>
    </source>
</evidence>
<dbReference type="EMBL" id="NKUJ01000072">
    <property type="protein sequence ID" value="RMJ15022.1"/>
    <property type="molecule type" value="Genomic_DNA"/>
</dbReference>
<sequence length="678" mass="73914">MVPLTKRQLWSCLCSTVLLLGTAEAITSPIIAKGPDCETKNGAVLVTPDCVDATYKTVVIDAETDFAAPVPHRKISGYFDGTTIDFNIYFPKTGWDGRFFQFVYPTQNSTAEDRNIAFGADSGAYTNRVAGGGGYRADAAIAKLSRSLAADYYKKPNAKIYGYVYGASGGSMVTVGAAENTFDVWQGALAMVQAVPVSNPNNFCTRALAGLVLEAQKDKLISAARPGGDLNPFKDLDAMRHDVLTEVTELGIPLAAWEDWEGVTQNRTNFLRTFRLLGPPMIASFDPTYVDDFWTKTGYVGTDKSSLGDFYRNSVYEYDAVVQKVDVDAGNVPVSITLNKVPSQPPAFGLQFTIQSGNGKGGLFTAQLDKSSKTAIIDPEQNSTILTSLSKGTKLRIDNRAWLAGSLYHRYQVPNRPGFYGYDYLRTADGKPKYPQRSPLIADIISRGASGGSLYTGNITGKLIVLDTLKDYDAMPWHADWYKTQVQSALGDRFDDNYRLHYAENADHFIELVQVPQTTRLVDYVNIAEQHLRDLSAWAEKGTSPPTGTSYAVEHGQVKVPDTAAQRKGIQPVVSLTSGGKTSVTVKAGRSVSFKAHIEVPTGTGSVTAVDWDFEGTGIFVKKDFGKAKGIMDVTVSQTYRKQGTYYIAVRVASNRKGDAKTPFAQVQNLGRMKVVVN</sequence>
<accession>A0A3M2SCS5</accession>